<dbReference type="PANTHER" id="PTHR45913:SF22">
    <property type="entry name" value="SCAN BOX DOMAIN-CONTAINING PROTEIN"/>
    <property type="match status" value="1"/>
</dbReference>
<dbReference type="RefSeq" id="XP_029281522.1">
    <property type="nucleotide sequence ID" value="XM_029425662.1"/>
</dbReference>
<gene>
    <name evidence="2" type="primary">LOC115003751</name>
</gene>
<dbReference type="OrthoDB" id="6144063at2759"/>
<accession>A0A6J2P8D6</accession>
<dbReference type="AlphaFoldDB" id="A0A6J2P8D6"/>
<dbReference type="Proteomes" id="UP000504630">
    <property type="component" value="Chromosome 24"/>
</dbReference>
<dbReference type="InParanoid" id="A0A6J2P8D6"/>
<reference evidence="2" key="1">
    <citation type="submission" date="2025-08" db="UniProtKB">
        <authorList>
            <consortium name="RefSeq"/>
        </authorList>
    </citation>
    <scope>IDENTIFICATION</scope>
</reference>
<keyword evidence="1" id="KW-1185">Reference proteome</keyword>
<dbReference type="KEGG" id="cgob:115003751"/>
<name>A0A6J2P8D6_COTGO</name>
<dbReference type="GeneID" id="115003751"/>
<proteinExistence type="predicted"/>
<evidence type="ECO:0000313" key="1">
    <source>
        <dbReference type="Proteomes" id="UP000504630"/>
    </source>
</evidence>
<sequence length="301" mass="34098">MHPEKADKERPFFQALKDKHGRSTISSLFSRKTSQSDSGLLASYNISLLIAKCGQPFTIGEKLVLPAIKEVISTVMERDPTHVLKSLPLSNDTVARRINEMGADTEEQLCVILQDSYFSIQLDETTTSDNNALLMSTIGPPTVSEALTDDRLLIYIDHLRMVKADMEIRFKDLLDLDVPIWVVQPFQADVVNKCEPAIQEHLIDIQCDDEAQATFLTSDWGSMWVKYAELYPALWEKIKLLLLSFPTTYLVEQGFSQVLHMQSKYRNRLDLMDSGALRLKLTSLQSAVKKLTEKHQVQGSH</sequence>
<evidence type="ECO:0000313" key="2">
    <source>
        <dbReference type="RefSeq" id="XP_029281522.1"/>
    </source>
</evidence>
<dbReference type="PANTHER" id="PTHR45913">
    <property type="entry name" value="EPM2A-INTERACTING PROTEIN 1"/>
    <property type="match status" value="1"/>
</dbReference>
<protein>
    <submittedName>
        <fullName evidence="2">SCAN domain-containing protein 3-like isoform X1</fullName>
    </submittedName>
</protein>
<organism evidence="1 2">
    <name type="scientific">Cottoperca gobio</name>
    <name type="common">Frogmouth</name>
    <name type="synonym">Aphritis gobio</name>
    <dbReference type="NCBI Taxonomy" id="56716"/>
    <lineage>
        <taxon>Eukaryota</taxon>
        <taxon>Metazoa</taxon>
        <taxon>Chordata</taxon>
        <taxon>Craniata</taxon>
        <taxon>Vertebrata</taxon>
        <taxon>Euteleostomi</taxon>
        <taxon>Actinopterygii</taxon>
        <taxon>Neopterygii</taxon>
        <taxon>Teleostei</taxon>
        <taxon>Neoteleostei</taxon>
        <taxon>Acanthomorphata</taxon>
        <taxon>Eupercaria</taxon>
        <taxon>Perciformes</taxon>
        <taxon>Notothenioidei</taxon>
        <taxon>Bovichtidae</taxon>
        <taxon>Cottoperca</taxon>
    </lineage>
</organism>